<keyword evidence="10" id="KW-0131">Cell cycle</keyword>
<keyword evidence="16" id="KW-1185">Reference proteome</keyword>
<keyword evidence="3" id="KW-0132">Cell division</keyword>
<reference evidence="15 16" key="1">
    <citation type="journal article" date="2015" name="Genome Biol. Evol.">
        <title>Comparative Genomics of a Bacterivorous Green Alga Reveals Evolutionary Causalities and Consequences of Phago-Mixotrophic Mode of Nutrition.</title>
        <authorList>
            <person name="Burns J.A."/>
            <person name="Paasch A."/>
            <person name="Narechania A."/>
            <person name="Kim E."/>
        </authorList>
    </citation>
    <scope>NUCLEOTIDE SEQUENCE [LARGE SCALE GENOMIC DNA]</scope>
    <source>
        <strain evidence="15 16">PLY_AMNH</strain>
    </source>
</reference>
<evidence type="ECO:0000256" key="2">
    <source>
        <dbReference type="ARBA" id="ARBA00005231"/>
    </source>
</evidence>
<dbReference type="GO" id="GO:0005694">
    <property type="term" value="C:chromosome"/>
    <property type="evidence" value="ECO:0007669"/>
    <property type="project" value="InterPro"/>
</dbReference>
<dbReference type="Gene3D" id="1.10.287.1700">
    <property type="match status" value="1"/>
</dbReference>
<evidence type="ECO:0000313" key="15">
    <source>
        <dbReference type="EMBL" id="KAK3249583.1"/>
    </source>
</evidence>
<evidence type="ECO:0000256" key="5">
    <source>
        <dbReference type="ARBA" id="ARBA00022776"/>
    </source>
</evidence>
<dbReference type="Pfam" id="PF06470">
    <property type="entry name" value="SMC_hinge"/>
    <property type="match status" value="1"/>
</dbReference>
<evidence type="ECO:0000256" key="8">
    <source>
        <dbReference type="ARBA" id="ARBA00023067"/>
    </source>
</evidence>
<dbReference type="InterPro" id="IPR053716">
    <property type="entry name" value="Flag_assembly_chemotaxis_eff"/>
</dbReference>
<dbReference type="SUPFAM" id="SSF75553">
    <property type="entry name" value="Smc hinge domain"/>
    <property type="match status" value="1"/>
</dbReference>
<dbReference type="SUPFAM" id="SSF52540">
    <property type="entry name" value="P-loop containing nucleoside triphosphate hydrolases"/>
    <property type="match status" value="1"/>
</dbReference>
<organism evidence="15 16">
    <name type="scientific">Cymbomonas tetramitiformis</name>
    <dbReference type="NCBI Taxonomy" id="36881"/>
    <lineage>
        <taxon>Eukaryota</taxon>
        <taxon>Viridiplantae</taxon>
        <taxon>Chlorophyta</taxon>
        <taxon>Pyramimonadophyceae</taxon>
        <taxon>Pyramimonadales</taxon>
        <taxon>Pyramimonadaceae</taxon>
        <taxon>Cymbomonas</taxon>
    </lineage>
</organism>
<evidence type="ECO:0000313" key="16">
    <source>
        <dbReference type="Proteomes" id="UP001190700"/>
    </source>
</evidence>
<evidence type="ECO:0000256" key="11">
    <source>
        <dbReference type="PIRNR" id="PIRNR005719"/>
    </source>
</evidence>
<dbReference type="Gene3D" id="1.20.1060.20">
    <property type="match status" value="1"/>
</dbReference>
<evidence type="ECO:0000259" key="14">
    <source>
        <dbReference type="SMART" id="SM00968"/>
    </source>
</evidence>
<evidence type="ECO:0000256" key="10">
    <source>
        <dbReference type="ARBA" id="ARBA00023306"/>
    </source>
</evidence>
<dbReference type="PIRSF" id="PIRSF005719">
    <property type="entry name" value="SMC"/>
    <property type="match status" value="1"/>
</dbReference>
<dbReference type="GO" id="GO:0016887">
    <property type="term" value="F:ATP hydrolysis activity"/>
    <property type="evidence" value="ECO:0007669"/>
    <property type="project" value="InterPro"/>
</dbReference>
<dbReference type="FunFam" id="3.40.50.300:FF:000278">
    <property type="entry name" value="Structural maintenance of chromosomes 2"/>
    <property type="match status" value="1"/>
</dbReference>
<feature type="region of interest" description="Disordered" evidence="13">
    <location>
        <begin position="1168"/>
        <end position="1206"/>
    </location>
</feature>
<evidence type="ECO:0000256" key="7">
    <source>
        <dbReference type="ARBA" id="ARBA00023054"/>
    </source>
</evidence>
<name>A0AAE0C6Z6_9CHLO</name>
<keyword evidence="5" id="KW-0498">Mitosis</keyword>
<dbReference type="Proteomes" id="UP001190700">
    <property type="component" value="Unassembled WGS sequence"/>
</dbReference>
<dbReference type="PANTHER" id="PTHR43977">
    <property type="entry name" value="STRUCTURAL MAINTENANCE OF CHROMOSOMES PROTEIN 3"/>
    <property type="match status" value="1"/>
</dbReference>
<dbReference type="Gene3D" id="3.30.70.1620">
    <property type="match status" value="1"/>
</dbReference>
<feature type="coiled-coil region" evidence="12">
    <location>
        <begin position="679"/>
        <end position="935"/>
    </location>
</feature>
<dbReference type="GO" id="GO:0005634">
    <property type="term" value="C:nucleus"/>
    <property type="evidence" value="ECO:0007669"/>
    <property type="project" value="UniProtKB-SubCell"/>
</dbReference>
<dbReference type="InterPro" id="IPR036277">
    <property type="entry name" value="SMC_hinge_sf"/>
</dbReference>
<gene>
    <name evidence="15" type="ORF">CYMTET_40986</name>
</gene>
<comment type="similarity">
    <text evidence="2">Belongs to the SMC family. SMC2 subfamily.</text>
</comment>
<dbReference type="InterPro" id="IPR027120">
    <property type="entry name" value="Smc2_ABC"/>
</dbReference>
<proteinExistence type="inferred from homology"/>
<protein>
    <recommendedName>
        <fullName evidence="11">Structural maintenance of chromosomes protein</fullName>
    </recommendedName>
</protein>
<evidence type="ECO:0000256" key="1">
    <source>
        <dbReference type="ARBA" id="ARBA00004123"/>
    </source>
</evidence>
<feature type="coiled-coil region" evidence="12">
    <location>
        <begin position="967"/>
        <end position="1026"/>
    </location>
</feature>
<evidence type="ECO:0000256" key="6">
    <source>
        <dbReference type="ARBA" id="ARBA00022840"/>
    </source>
</evidence>
<keyword evidence="6" id="KW-0067">ATP-binding</keyword>
<evidence type="ECO:0000256" key="4">
    <source>
        <dbReference type="ARBA" id="ARBA00022741"/>
    </source>
</evidence>
<dbReference type="FunFam" id="3.40.50.300:FF:000385">
    <property type="entry name" value="Structural maintenance of chromosomes 2"/>
    <property type="match status" value="1"/>
</dbReference>
<dbReference type="InterPro" id="IPR010935">
    <property type="entry name" value="SMC_hinge"/>
</dbReference>
<feature type="coiled-coil region" evidence="12">
    <location>
        <begin position="260"/>
        <end position="344"/>
    </location>
</feature>
<keyword evidence="8" id="KW-0226">DNA condensation</keyword>
<evidence type="ECO:0000256" key="12">
    <source>
        <dbReference type="SAM" id="Coils"/>
    </source>
</evidence>
<keyword evidence="7 12" id="KW-0175">Coiled coil</keyword>
<dbReference type="InterPro" id="IPR003395">
    <property type="entry name" value="RecF/RecN/SMC_N"/>
</dbReference>
<dbReference type="CDD" id="cd03273">
    <property type="entry name" value="ABC_SMC2_euk"/>
    <property type="match status" value="1"/>
</dbReference>
<dbReference type="EMBL" id="LGRX02027253">
    <property type="protein sequence ID" value="KAK3249583.1"/>
    <property type="molecule type" value="Genomic_DNA"/>
</dbReference>
<sequence length="1206" mass="134960">MYVEEICIEGFKSYAQRTVVPNFDKRFNAITGLNGSGKSNILDSICFVLGITNLSQVRASNLQELVYKQGQAGVTKASVSITFNNSDPESSPQGYESHEKLTVTRQIVIGGRNKYLINGHVAQPNRVQDLFHSVQLNVNNPHFLIMQGRITKVLNMKPPEILSMLEEASGTRMYETKRANALKTLEKKELKVTEINKVLEEDILPALERLKKERGEYMEWQTANDQLDRLRRFCIAYEYIQAQKVQEESNGDTAKIQGKIDEGKATTTELEEEVKEIENNIEKLTKEREEHMGAETKKLEDEVDKLSKNLVKETSAFTNKQDNLKTEQEGVKKLQKTAADLDKATAKKAATLEQVEGNSAQLRADLDTAVEGVATAERGLNDVQTGQGTGEGTEDKSLAERLVDAKTEASSSETEYKQADLKVKHLEKELVGKTKRLATMEKDGRKAQQDLERERAAVERARGALQQLGFDNTRMEGLEHTRAQARAAAESWQDRVDMLSSQLHRVDFQYRDPERNFDHSRVKGVVARLLRVREPEAAQALEVVAGGKLYNVVVDTAETGQKLLDHGQLRQRVTFIPLSHIRGDPLSQKQQNVAHQISDGSARLALSLVGYADELATAMGYVFGKAFVCRDAKSAEKVAFHKEILRQCVTLEGDKFDPSGTLTGGSRSKSSVLTSLHELEAAEAELDVHRRTLWAAEQELNSLQAAAAEHARLEREAEVAGHSLQLLETRVQQSEAHMAAQEVEQMRAEAIQCKEASAAAKVRKQESETAAKALEKEIAEFGKQREARLKKAEGKLKDAKAALVTARTAVKDREEECRALAAERDSMLEERCQIDGQVEQAQAALAGLEEELSGLQSKVAECKEVYDTAAAQLEERKKRAQECDQDISRLAKDRKKKEKRVADINVDLRKLEHKVARMEKEAKDAAAYVEKLKDDNPWILSEQQFFDQAGSDYDFKARSPKEAQKEYAELSETHERLSKKVNKAVMNMFDNAEREYKELMERRSIVAQDKSKIEQVIDELDEKKQEALFATWEKVNKDFGSIFSTLLPGTMAKLEPPEGGTVLDGLEVKVAFGSVWKQSLTELSGGQRSLLALSLILALLRFKPAPIYILDEVDAALDLSHTQNIGRMIKTHFPQSQFIVVSLKEGMFNNADVLFRTKFVDGISMVTRTTPNQQQTSQASGKGKQSATETSKRQRMNKENQNPLAA</sequence>
<accession>A0AAE0C6Z6</accession>
<comment type="caution">
    <text evidence="15">The sequence shown here is derived from an EMBL/GenBank/DDBJ whole genome shotgun (WGS) entry which is preliminary data.</text>
</comment>
<dbReference type="Gene3D" id="3.40.50.300">
    <property type="entry name" value="P-loop containing nucleotide triphosphate hydrolases"/>
    <property type="match status" value="2"/>
</dbReference>
<dbReference type="GO" id="GO:0051301">
    <property type="term" value="P:cell division"/>
    <property type="evidence" value="ECO:0007669"/>
    <property type="project" value="UniProtKB-KW"/>
</dbReference>
<comment type="subcellular location">
    <subcellularLocation>
        <location evidence="1 11">Nucleus</location>
    </subcellularLocation>
</comment>
<dbReference type="GO" id="GO:0030261">
    <property type="term" value="P:chromosome condensation"/>
    <property type="evidence" value="ECO:0007669"/>
    <property type="project" value="UniProtKB-KW"/>
</dbReference>
<evidence type="ECO:0000256" key="9">
    <source>
        <dbReference type="ARBA" id="ARBA00023242"/>
    </source>
</evidence>
<feature type="compositionally biased region" description="Polar residues" evidence="13">
    <location>
        <begin position="1168"/>
        <end position="1189"/>
    </location>
</feature>
<feature type="domain" description="SMC hinge" evidence="14">
    <location>
        <begin position="520"/>
        <end position="639"/>
    </location>
</feature>
<dbReference type="InterPro" id="IPR024704">
    <property type="entry name" value="SMC"/>
</dbReference>
<dbReference type="AlphaFoldDB" id="A0AAE0C6Z6"/>
<evidence type="ECO:0000256" key="3">
    <source>
        <dbReference type="ARBA" id="ARBA00022618"/>
    </source>
</evidence>
<feature type="coiled-coil region" evidence="12">
    <location>
        <begin position="409"/>
        <end position="495"/>
    </location>
</feature>
<keyword evidence="9 11" id="KW-0539">Nucleus</keyword>
<dbReference type="SMART" id="SM00968">
    <property type="entry name" value="SMC_hinge"/>
    <property type="match status" value="1"/>
</dbReference>
<evidence type="ECO:0000256" key="13">
    <source>
        <dbReference type="SAM" id="MobiDB-lite"/>
    </source>
</evidence>
<dbReference type="GO" id="GO:0005524">
    <property type="term" value="F:ATP binding"/>
    <property type="evidence" value="ECO:0007669"/>
    <property type="project" value="UniProtKB-KW"/>
</dbReference>
<keyword evidence="4" id="KW-0547">Nucleotide-binding</keyword>
<dbReference type="Pfam" id="PF02463">
    <property type="entry name" value="SMC_N"/>
    <property type="match status" value="1"/>
</dbReference>
<dbReference type="InterPro" id="IPR027417">
    <property type="entry name" value="P-loop_NTPase"/>
</dbReference>